<dbReference type="FunFam" id="4.10.1080.10:FF:000001">
    <property type="entry name" value="Thrombospondin 3"/>
    <property type="match status" value="1"/>
</dbReference>
<evidence type="ECO:0000256" key="19">
    <source>
        <dbReference type="ARBA" id="ARBA00072399"/>
    </source>
</evidence>
<keyword evidence="15" id="KW-0703">Sarcoplasmic reticulum</keyword>
<evidence type="ECO:0000259" key="26">
    <source>
        <dbReference type="PROSITE" id="PS50184"/>
    </source>
</evidence>
<dbReference type="FunFam" id="4.10.1080.10:FF:000003">
    <property type="entry name" value="Thrombospondin 2"/>
    <property type="match status" value="1"/>
</dbReference>
<dbReference type="InterPro" id="IPR003367">
    <property type="entry name" value="Thrombospondin_3-like_rpt"/>
</dbReference>
<evidence type="ECO:0000256" key="24">
    <source>
        <dbReference type="SAM" id="SignalP"/>
    </source>
</evidence>
<proteinExistence type="inferred from homology"/>
<dbReference type="InterPro" id="IPR036383">
    <property type="entry name" value="TSP1_rpt_sf"/>
</dbReference>
<dbReference type="Gene3D" id="2.60.120.200">
    <property type="match status" value="2"/>
</dbReference>
<evidence type="ECO:0000256" key="13">
    <source>
        <dbReference type="ARBA" id="ARBA00022837"/>
    </source>
</evidence>
<reference evidence="29" key="1">
    <citation type="submission" date="2025-08" db="UniProtKB">
        <authorList>
            <consortium name="RefSeq"/>
        </authorList>
    </citation>
    <scope>IDENTIFICATION</scope>
</reference>
<dbReference type="InterPro" id="IPR013320">
    <property type="entry name" value="ConA-like_dom_sf"/>
</dbReference>
<dbReference type="SUPFAM" id="SSF57603">
    <property type="entry name" value="FnI-like domain"/>
    <property type="match status" value="1"/>
</dbReference>
<dbReference type="FunFam" id="2.10.25.10:FF:000070">
    <property type="entry name" value="Thrombospondin 2"/>
    <property type="match status" value="1"/>
</dbReference>
<feature type="region of interest" description="Disordered" evidence="23">
    <location>
        <begin position="834"/>
        <end position="931"/>
    </location>
</feature>
<dbReference type="InterPro" id="IPR008859">
    <property type="entry name" value="Thrombospondin_C"/>
</dbReference>
<feature type="repeat" description="TSP type-3" evidence="22">
    <location>
        <begin position="880"/>
        <end position="915"/>
    </location>
</feature>
<keyword evidence="11" id="KW-0677">Repeat</keyword>
<evidence type="ECO:0000256" key="7">
    <source>
        <dbReference type="ARBA" id="ARBA00022530"/>
    </source>
</evidence>
<accession>A0A6J1TP38</accession>
<comment type="similarity">
    <text evidence="5">Belongs to the thrombospondin family.</text>
</comment>
<evidence type="ECO:0000313" key="28">
    <source>
        <dbReference type="Proteomes" id="UP000504612"/>
    </source>
</evidence>
<sequence>MELSGGLFLFLMLGVCTTNRIPETSDDNSVFDLFELIGFGRKGAHKGQGVHSIKGLETSSPAYRIDDANRIPAVSDHKFQDLLYAIQAEKGFILLANLRPIKKDAGTILAVERKDNSGYVFKLVLNGKAKTLDLSVFPDEGNQSLVSVEEVKLPLARWSSITLFVQEDQAQLYVGCEKMTNVELEIPIQDIFTRDLSNRARLRIAKGGVNDNFPGMLQNVRFVFGTTLETILRNKGCQISTGTLIKLDNPMNGSRPAIRTNYIGQKTKDVCGFSCDDLTKMFIELQSLRALVTKVEISVNNMELIAPHNIKKGICLHNNVVYENTAEWTTDTCTTCTCQNSAVMCHKVSCPLMPCSNATVPDGECCPRCWPSDSADDAWSPWSEWTTCSTTCGNGIQQRGRSCDRINHLCEGSSVQTRICNMQECDKRFRQNGAWSHWSPWSSCSVTCGSGLITRIRLCNSPLPQMGGKTCEGEARENMPCQKSPCPINGNWGPWSPWDACPITCGGGIQKRSRLCNNPEPKFGGKDCIGDATATQICNKQDCPIDGCLSNPCFAGSKCTSFPDGSWKCGPCPVGYQGNGIRCKDIDECQEVPDTCFVLGGIHRCENTVPGYHCLPCPSRFTGPQPFGQSVEDAMANKQVCKPRNPCADGTHTCNKYAKCIYLGHFSDPMYRCECKPGYAGNGIICGEDSDLDGWPNEDLQCVANATYHCTKDNCPKLPNSGQEDYDDDGIGDACDDDDDNDNIPDDRDNCPFNFNPQQYDYDRDDVGDHCDNCPYNHNPLQIDTDQNGEGDACAVDIDGDGILNERDNCQYVYNVDQTDSDLDGVGDQCDNCPMAHNPDQMDSDSDRIGDKCDDNQDIDEDGHQNNLDNCPYVPNANQADHDKDGKGDACDHDDDNDGIPDDRDNCRLVPNRDQVDSDGDGRGDACKDDFDNDNVNDIDDVCPENVHISETDFRRFQMIPLDPKGTSQIDPNWIVRHKGKELVQTVNCDPGLAIGFDEFNAVDFSGTFFINTERDDDYAGFVFGYQSSSRFYVVMWKQVTQTYWEVQPTRAQGYSGLSIKVVNSTTGPGIHLRNALWHTGNTVGQVKTLWHDPRQIGWKDFTAYRWRLSHRPKTGFIRVVMYEGKKIMADSGPLYDKTYAGGRLGLFVFSQEMTFFSDLKYECKDQ</sequence>
<feature type="compositionally biased region" description="Basic and acidic residues" evidence="23">
    <location>
        <begin position="914"/>
        <end position="930"/>
    </location>
</feature>
<feature type="repeat" description="TSP type-3" evidence="22">
    <location>
        <begin position="783"/>
        <end position="818"/>
    </location>
</feature>
<keyword evidence="17" id="KW-0325">Glycoprotein</keyword>
<dbReference type="GO" id="GO:0005576">
    <property type="term" value="C:extracellular region"/>
    <property type="evidence" value="ECO:0007669"/>
    <property type="project" value="InterPro"/>
</dbReference>
<dbReference type="SMART" id="SM00181">
    <property type="entry name" value="EGF"/>
    <property type="match status" value="3"/>
</dbReference>
<dbReference type="PROSITE" id="PS50092">
    <property type="entry name" value="TSP1"/>
    <property type="match status" value="3"/>
</dbReference>
<dbReference type="Gene3D" id="2.20.100.10">
    <property type="entry name" value="Thrombospondin type-1 (TSP1) repeat"/>
    <property type="match status" value="3"/>
</dbReference>
<evidence type="ECO:0000313" key="29">
    <source>
        <dbReference type="RefSeq" id="XP_026520347.1"/>
    </source>
</evidence>
<evidence type="ECO:0000256" key="10">
    <source>
        <dbReference type="ARBA" id="ARBA00022729"/>
    </source>
</evidence>
<dbReference type="SUPFAM" id="SSF82895">
    <property type="entry name" value="TSP-1 type 1 repeat"/>
    <property type="match status" value="3"/>
</dbReference>
<evidence type="ECO:0000256" key="12">
    <source>
        <dbReference type="ARBA" id="ARBA00022824"/>
    </source>
</evidence>
<dbReference type="SUPFAM" id="SSF103647">
    <property type="entry name" value="TSP type-3 repeat"/>
    <property type="match status" value="3"/>
</dbReference>
<feature type="compositionally biased region" description="Basic and acidic residues" evidence="23">
    <location>
        <begin position="880"/>
        <end position="891"/>
    </location>
</feature>
<feature type="region of interest" description="Disordered" evidence="23">
    <location>
        <begin position="721"/>
        <end position="754"/>
    </location>
</feature>
<dbReference type="GO" id="GO:0007155">
    <property type="term" value="P:cell adhesion"/>
    <property type="evidence" value="ECO:0007669"/>
    <property type="project" value="UniProtKB-KW"/>
</dbReference>
<evidence type="ECO:0000256" key="3">
    <source>
        <dbReference type="ARBA" id="ARBA00004369"/>
    </source>
</evidence>
<dbReference type="GO" id="GO:0016525">
    <property type="term" value="P:negative regulation of angiogenesis"/>
    <property type="evidence" value="ECO:0007669"/>
    <property type="project" value="UniProtKB-ARBA"/>
</dbReference>
<evidence type="ECO:0000256" key="6">
    <source>
        <dbReference type="ARBA" id="ARBA00022525"/>
    </source>
</evidence>
<keyword evidence="14" id="KW-0130">Cell adhesion</keyword>
<keyword evidence="13 22" id="KW-0106">Calcium</keyword>
<dbReference type="GO" id="GO:0009986">
    <property type="term" value="C:cell surface"/>
    <property type="evidence" value="ECO:0007669"/>
    <property type="project" value="UniProtKB-SubCell"/>
</dbReference>
<dbReference type="CTD" id="7057"/>
<dbReference type="Pfam" id="PF05735">
    <property type="entry name" value="TSP_C"/>
    <property type="match status" value="1"/>
</dbReference>
<dbReference type="KEGG" id="nss:113410120"/>
<feature type="chain" id="PRO_5027014307" description="Thrombospondin-1" evidence="24">
    <location>
        <begin position="19"/>
        <end position="1167"/>
    </location>
</feature>
<dbReference type="FunFam" id="2.60.120.200:FF:000041">
    <property type="entry name" value="thrombospondin-1"/>
    <property type="match status" value="1"/>
</dbReference>
<dbReference type="Gene3D" id="2.10.25.10">
    <property type="entry name" value="Laminin"/>
    <property type="match status" value="3"/>
</dbReference>
<dbReference type="FunFam" id="2.10.25.10:FF:000025">
    <property type="entry name" value="Thrombospondin 3"/>
    <property type="match status" value="1"/>
</dbReference>
<dbReference type="InterPro" id="IPR017897">
    <property type="entry name" value="Thrombospondin_3_rpt"/>
</dbReference>
<dbReference type="SUPFAM" id="SSF49899">
    <property type="entry name" value="Concanavalin A-like lectins/glucanases"/>
    <property type="match status" value="2"/>
</dbReference>
<dbReference type="PRINTS" id="PR01705">
    <property type="entry name" value="TSP1REPEAT"/>
</dbReference>
<evidence type="ECO:0000259" key="27">
    <source>
        <dbReference type="PROSITE" id="PS51236"/>
    </source>
</evidence>
<organism evidence="28 29">
    <name type="scientific">Notechis scutatus</name>
    <name type="common">mainland tiger snake</name>
    <dbReference type="NCBI Taxonomy" id="8663"/>
    <lineage>
        <taxon>Eukaryota</taxon>
        <taxon>Metazoa</taxon>
        <taxon>Chordata</taxon>
        <taxon>Craniata</taxon>
        <taxon>Vertebrata</taxon>
        <taxon>Euteleostomi</taxon>
        <taxon>Lepidosauria</taxon>
        <taxon>Squamata</taxon>
        <taxon>Bifurcata</taxon>
        <taxon>Unidentata</taxon>
        <taxon>Episquamata</taxon>
        <taxon>Toxicofera</taxon>
        <taxon>Serpentes</taxon>
        <taxon>Colubroidea</taxon>
        <taxon>Elapidae</taxon>
        <taxon>Hydrophiinae</taxon>
        <taxon>Notechis</taxon>
    </lineage>
</organism>
<dbReference type="FunFam" id="2.10.25.10:FF:000027">
    <property type="entry name" value="Thrombospondin 3"/>
    <property type="match status" value="1"/>
</dbReference>
<keyword evidence="6" id="KW-0964">Secreted</keyword>
<dbReference type="Proteomes" id="UP000504612">
    <property type="component" value="Unplaced"/>
</dbReference>
<dbReference type="SMART" id="SM00209">
    <property type="entry name" value="TSP1"/>
    <property type="match status" value="3"/>
</dbReference>
<dbReference type="GO" id="GO:0006986">
    <property type="term" value="P:response to unfolded protein"/>
    <property type="evidence" value="ECO:0007669"/>
    <property type="project" value="UniProtKB-KW"/>
</dbReference>
<dbReference type="InterPro" id="IPR048287">
    <property type="entry name" value="TSPN-like_N"/>
</dbReference>
<comment type="subcellular location">
    <subcellularLocation>
        <location evidence="2">Cell surface</location>
    </subcellularLocation>
    <subcellularLocation>
        <location evidence="1">Endoplasmic reticulum</location>
    </subcellularLocation>
    <subcellularLocation>
        <location evidence="3">Sarcoplasmic reticulum</location>
    </subcellularLocation>
    <subcellularLocation>
        <location evidence="4">Secreted</location>
        <location evidence="4">Extracellular space</location>
        <location evidence="4">Extracellular matrix</location>
    </subcellularLocation>
</comment>
<dbReference type="FunFam" id="2.20.100.10:FF:000004">
    <property type="entry name" value="Adhesion G protein-coupled receptor B2"/>
    <property type="match status" value="1"/>
</dbReference>
<keyword evidence="28" id="KW-1185">Reference proteome</keyword>
<evidence type="ECO:0000256" key="14">
    <source>
        <dbReference type="ARBA" id="ARBA00022889"/>
    </source>
</evidence>
<keyword evidence="8 21" id="KW-0245">EGF-like domain</keyword>
<dbReference type="FunFam" id="2.60.120.200:FF:000009">
    <property type="entry name" value="Thrombospondin 1"/>
    <property type="match status" value="1"/>
</dbReference>
<dbReference type="FunFam" id="2.20.100.10:FF:000007">
    <property type="entry name" value="Thrombospondin 1"/>
    <property type="match status" value="2"/>
</dbReference>
<keyword evidence="12" id="KW-0256">Endoplasmic reticulum</keyword>
<dbReference type="SUPFAM" id="SSF57196">
    <property type="entry name" value="EGF/Laminin"/>
    <property type="match status" value="1"/>
</dbReference>
<dbReference type="InterPro" id="IPR000884">
    <property type="entry name" value="TSP1_rpt"/>
</dbReference>
<dbReference type="InterPro" id="IPR001881">
    <property type="entry name" value="EGF-like_Ca-bd_dom"/>
</dbReference>
<evidence type="ECO:0000256" key="11">
    <source>
        <dbReference type="ARBA" id="ARBA00022737"/>
    </source>
</evidence>
<dbReference type="InterPro" id="IPR000742">
    <property type="entry name" value="EGF"/>
</dbReference>
<feature type="repeat" description="TSP type-3" evidence="22">
    <location>
        <begin position="916"/>
        <end position="951"/>
    </location>
</feature>
<evidence type="ECO:0000256" key="15">
    <source>
        <dbReference type="ARBA" id="ARBA00022951"/>
    </source>
</evidence>
<dbReference type="Gene3D" id="6.20.200.20">
    <property type="match status" value="1"/>
</dbReference>
<keyword evidence="10 24" id="KW-0732">Signal</keyword>
<keyword evidence="9" id="KW-0358">Heparin-binding</keyword>
<feature type="domain" description="TSP C-terminal" evidence="27">
    <location>
        <begin position="955"/>
        <end position="1167"/>
    </location>
</feature>
<feature type="compositionally biased region" description="Basic and acidic residues" evidence="23">
    <location>
        <begin position="845"/>
        <end position="855"/>
    </location>
</feature>
<dbReference type="PROSITE" id="PS50184">
    <property type="entry name" value="VWFC_2"/>
    <property type="match status" value="1"/>
</dbReference>
<dbReference type="PANTHER" id="PTHR10199:SF78">
    <property type="entry name" value="THROMBOSPONDIN-1"/>
    <property type="match status" value="1"/>
</dbReference>
<evidence type="ECO:0000256" key="18">
    <source>
        <dbReference type="ARBA" id="ARBA00023230"/>
    </source>
</evidence>
<keyword evidence="18" id="KW-0834">Unfolded protein response</keyword>
<evidence type="ECO:0000256" key="1">
    <source>
        <dbReference type="ARBA" id="ARBA00004240"/>
    </source>
</evidence>
<dbReference type="SMART" id="SM00210">
    <property type="entry name" value="TSPN"/>
    <property type="match status" value="1"/>
</dbReference>
<comment type="caution">
    <text evidence="21">Lacks conserved residue(s) required for the propagation of feature annotation.</text>
</comment>
<evidence type="ECO:0000256" key="21">
    <source>
        <dbReference type="PROSITE-ProRule" id="PRU00076"/>
    </source>
</evidence>
<dbReference type="Pfam" id="PF00093">
    <property type="entry name" value="VWC"/>
    <property type="match status" value="1"/>
</dbReference>
<dbReference type="SMART" id="SM00179">
    <property type="entry name" value="EGF_CA"/>
    <property type="match status" value="2"/>
</dbReference>
<evidence type="ECO:0000256" key="17">
    <source>
        <dbReference type="ARBA" id="ARBA00023180"/>
    </source>
</evidence>
<dbReference type="Pfam" id="PF00090">
    <property type="entry name" value="TSP_1"/>
    <property type="match status" value="3"/>
</dbReference>
<feature type="domain" description="EGF-like" evidence="25">
    <location>
        <begin position="643"/>
        <end position="687"/>
    </location>
</feature>
<evidence type="ECO:0000256" key="8">
    <source>
        <dbReference type="ARBA" id="ARBA00022536"/>
    </source>
</evidence>
<dbReference type="PROSITE" id="PS51236">
    <property type="entry name" value="TSP_CTER"/>
    <property type="match status" value="1"/>
</dbReference>
<name>A0A6J1TP38_9SAUR</name>
<evidence type="ECO:0000256" key="16">
    <source>
        <dbReference type="ARBA" id="ARBA00023157"/>
    </source>
</evidence>
<dbReference type="GO" id="GO:0005509">
    <property type="term" value="F:calcium ion binding"/>
    <property type="evidence" value="ECO:0007669"/>
    <property type="project" value="UniProtKB-UniRule"/>
</dbReference>
<dbReference type="SMART" id="SM00214">
    <property type="entry name" value="VWC"/>
    <property type="match status" value="1"/>
</dbReference>
<evidence type="ECO:0000259" key="25">
    <source>
        <dbReference type="PROSITE" id="PS50026"/>
    </source>
</evidence>
<keyword evidence="16" id="KW-1015">Disulfide bond</keyword>
<feature type="repeat" description="TSP type-3" evidence="22">
    <location>
        <begin position="724"/>
        <end position="759"/>
    </location>
</feature>
<dbReference type="RefSeq" id="XP_026520347.1">
    <property type="nucleotide sequence ID" value="XM_026664562.1"/>
</dbReference>
<evidence type="ECO:0000256" key="5">
    <source>
        <dbReference type="ARBA" id="ARBA00009456"/>
    </source>
</evidence>
<dbReference type="PROSITE" id="PS01208">
    <property type="entry name" value="VWFC_1"/>
    <property type="match status" value="1"/>
</dbReference>
<feature type="signal peptide" evidence="24">
    <location>
        <begin position="1"/>
        <end position="18"/>
    </location>
</feature>
<evidence type="ECO:0000256" key="9">
    <source>
        <dbReference type="ARBA" id="ARBA00022674"/>
    </source>
</evidence>
<gene>
    <name evidence="29" type="primary">THBS1</name>
</gene>
<feature type="domain" description="VWFC" evidence="26">
    <location>
        <begin position="313"/>
        <end position="370"/>
    </location>
</feature>
<keyword evidence="7" id="KW-0272">Extracellular matrix</keyword>
<evidence type="ECO:0000256" key="2">
    <source>
        <dbReference type="ARBA" id="ARBA00004241"/>
    </source>
</evidence>
<evidence type="ECO:0000256" key="20">
    <source>
        <dbReference type="ARBA" id="ARBA00077057"/>
    </source>
</evidence>
<dbReference type="InterPro" id="IPR001007">
    <property type="entry name" value="VWF_dom"/>
</dbReference>
<dbReference type="AlphaFoldDB" id="A0A6J1TP38"/>
<dbReference type="PANTHER" id="PTHR10199">
    <property type="entry name" value="THROMBOSPONDIN"/>
    <property type="match status" value="1"/>
</dbReference>
<evidence type="ECO:0000256" key="4">
    <source>
        <dbReference type="ARBA" id="ARBA00004498"/>
    </source>
</evidence>
<dbReference type="Gene3D" id="4.10.1080.10">
    <property type="entry name" value="TSP type-3 repeat"/>
    <property type="match status" value="2"/>
</dbReference>
<dbReference type="GO" id="GO:0016529">
    <property type="term" value="C:sarcoplasmic reticulum"/>
    <property type="evidence" value="ECO:0007669"/>
    <property type="project" value="UniProtKB-SubCell"/>
</dbReference>
<dbReference type="GeneID" id="113410120"/>
<dbReference type="PROSITE" id="PS50026">
    <property type="entry name" value="EGF_3"/>
    <property type="match status" value="1"/>
</dbReference>
<dbReference type="InterPro" id="IPR028974">
    <property type="entry name" value="TSP_type-3_rpt"/>
</dbReference>
<evidence type="ECO:0000256" key="22">
    <source>
        <dbReference type="PROSITE-ProRule" id="PRU00634"/>
    </source>
</evidence>
<dbReference type="PROSITE" id="PS01186">
    <property type="entry name" value="EGF_2"/>
    <property type="match status" value="1"/>
</dbReference>
<dbReference type="PROSITE" id="PS51234">
    <property type="entry name" value="TSP3"/>
    <property type="match status" value="4"/>
</dbReference>
<dbReference type="Pfam" id="PF02412">
    <property type="entry name" value="TSP_3"/>
    <property type="match status" value="6"/>
</dbReference>
<dbReference type="GO" id="GO:0008201">
    <property type="term" value="F:heparin binding"/>
    <property type="evidence" value="ECO:0007669"/>
    <property type="project" value="UniProtKB-KW"/>
</dbReference>
<evidence type="ECO:0000256" key="23">
    <source>
        <dbReference type="SAM" id="MobiDB-lite"/>
    </source>
</evidence>
<feature type="compositionally biased region" description="Acidic residues" evidence="23">
    <location>
        <begin position="724"/>
        <end position="744"/>
    </location>
</feature>
<protein>
    <recommendedName>
        <fullName evidence="19">Thrombospondin-1</fullName>
    </recommendedName>
    <alternativeName>
        <fullName evidence="20">Glycoprotein G</fullName>
    </alternativeName>
</protein>